<dbReference type="GO" id="GO:0016491">
    <property type="term" value="F:oxidoreductase activity"/>
    <property type="evidence" value="ECO:0007669"/>
    <property type="project" value="UniProtKB-KW"/>
</dbReference>
<evidence type="ECO:0000313" key="5">
    <source>
        <dbReference type="EMBL" id="CAB4767095.1"/>
    </source>
</evidence>
<organism evidence="5">
    <name type="scientific">freshwater metagenome</name>
    <dbReference type="NCBI Taxonomy" id="449393"/>
    <lineage>
        <taxon>unclassified sequences</taxon>
        <taxon>metagenomes</taxon>
        <taxon>ecological metagenomes</taxon>
    </lineage>
</organism>
<dbReference type="InterPro" id="IPR050418">
    <property type="entry name" value="D-iso_2-hydroxyacid_DH_PdxB"/>
</dbReference>
<dbReference type="InterPro" id="IPR006140">
    <property type="entry name" value="D-isomer_DH_NAD-bd"/>
</dbReference>
<dbReference type="EMBL" id="CAEZZK010000236">
    <property type="protein sequence ID" value="CAB4767095.1"/>
    <property type="molecule type" value="Genomic_DNA"/>
</dbReference>
<keyword evidence="2" id="KW-0560">Oxidoreductase</keyword>
<dbReference type="GO" id="GO:0051287">
    <property type="term" value="F:NAD binding"/>
    <property type="evidence" value="ECO:0007669"/>
    <property type="project" value="InterPro"/>
</dbReference>
<dbReference type="AlphaFoldDB" id="A0A6J6V7N3"/>
<dbReference type="Pfam" id="PF02826">
    <property type="entry name" value="2-Hacid_dh_C"/>
    <property type="match status" value="1"/>
</dbReference>
<dbReference type="PROSITE" id="PS00671">
    <property type="entry name" value="D_2_HYDROXYACID_DH_3"/>
    <property type="match status" value="1"/>
</dbReference>
<feature type="domain" description="D-isomer specific 2-hydroxyacid dehydrogenase NAD-binding" evidence="4">
    <location>
        <begin position="1"/>
        <end position="93"/>
    </location>
</feature>
<dbReference type="InterPro" id="IPR029753">
    <property type="entry name" value="D-isomer_DH_CS"/>
</dbReference>
<evidence type="ECO:0000256" key="3">
    <source>
        <dbReference type="ARBA" id="ARBA00023027"/>
    </source>
</evidence>
<accession>A0A6J6V7N3</accession>
<evidence type="ECO:0000256" key="2">
    <source>
        <dbReference type="ARBA" id="ARBA00023002"/>
    </source>
</evidence>
<name>A0A6J6V7N3_9ZZZZ</name>
<dbReference type="InterPro" id="IPR036291">
    <property type="entry name" value="NAD(P)-bd_dom_sf"/>
</dbReference>
<evidence type="ECO:0000259" key="4">
    <source>
        <dbReference type="Pfam" id="PF02826"/>
    </source>
</evidence>
<dbReference type="Gene3D" id="3.40.50.720">
    <property type="entry name" value="NAD(P)-binding Rossmann-like Domain"/>
    <property type="match status" value="2"/>
</dbReference>
<comment type="similarity">
    <text evidence="1">Belongs to the D-isomer specific 2-hydroxyacid dehydrogenase family.</text>
</comment>
<evidence type="ECO:0000256" key="1">
    <source>
        <dbReference type="ARBA" id="ARBA00005854"/>
    </source>
</evidence>
<gene>
    <name evidence="5" type="ORF">UFOPK2855_01092</name>
</gene>
<dbReference type="PANTHER" id="PTHR43761:SF1">
    <property type="entry name" value="D-ISOMER SPECIFIC 2-HYDROXYACID DEHYDROGENASE CATALYTIC DOMAIN-CONTAINING PROTEIN-RELATED"/>
    <property type="match status" value="1"/>
</dbReference>
<dbReference type="SUPFAM" id="SSF51735">
    <property type="entry name" value="NAD(P)-binding Rossmann-fold domains"/>
    <property type="match status" value="1"/>
</dbReference>
<dbReference type="PANTHER" id="PTHR43761">
    <property type="entry name" value="D-ISOMER SPECIFIC 2-HYDROXYACID DEHYDROGENASE FAMILY PROTEIN (AFU_ORTHOLOGUE AFUA_1G13630)"/>
    <property type="match status" value="1"/>
</dbReference>
<sequence>MISIHLPLTNETQKYIDERKIAKMKAGAILLNTSRGEILDEIAASHAIESGHLYGVGVDVLSGEVSENFDPLSSPLVLAAKKGFNVVVTPHIGGWAENAVMKTRDLVAEALIESMLKV</sequence>
<protein>
    <submittedName>
        <fullName evidence="5">Unannotated protein</fullName>
    </submittedName>
</protein>
<reference evidence="5" key="1">
    <citation type="submission" date="2020-05" db="EMBL/GenBank/DDBJ databases">
        <authorList>
            <person name="Chiriac C."/>
            <person name="Salcher M."/>
            <person name="Ghai R."/>
            <person name="Kavagutti S V."/>
        </authorList>
    </citation>
    <scope>NUCLEOTIDE SEQUENCE</scope>
</reference>
<keyword evidence="3" id="KW-0520">NAD</keyword>
<proteinExistence type="inferred from homology"/>